<dbReference type="InterPro" id="IPR027417">
    <property type="entry name" value="P-loop_NTPase"/>
</dbReference>
<evidence type="ECO:0000313" key="5">
    <source>
        <dbReference type="EMBL" id="CAD7702735.1"/>
    </source>
</evidence>
<dbReference type="Pfam" id="PF00005">
    <property type="entry name" value="ABC_tran"/>
    <property type="match status" value="1"/>
</dbReference>
<dbReference type="PROSITE" id="PS50893">
    <property type="entry name" value="ABC_TRANSPORTER_2"/>
    <property type="match status" value="1"/>
</dbReference>
<dbReference type="InterPro" id="IPR003593">
    <property type="entry name" value="AAA+_ATPase"/>
</dbReference>
<dbReference type="Proteomes" id="UP000708148">
    <property type="component" value="Unassembled WGS sequence"/>
</dbReference>
<dbReference type="InterPro" id="IPR003439">
    <property type="entry name" value="ABC_transporter-like_ATP-bd"/>
</dbReference>
<sequence>MEPSAPDRRSAGDAGSGSTVEGVAAPGQDDPAVVVNNLSFTYSGIDGQPLLNSPPIFRDVSFSLRPGSRCLLVGPNGAGKTTLLKILGGKHLVPRDCVWVLGSSPFHDTALTSSGLLSYIGGAWVRDIAFAGYSVPLQGDFPAGQIIEGIPGVDPKRRERVMKVMDINSDWRMHLVSDGQRRRVQLCVGLLKPFKVLLLDEITVDLDVLGRADLMDFLTEECEERGATIVYATHIFDGLQSWPTHVAFLADGKFQTFDEVKNVPHLRDGKLLDTVVRWLREDKRRRAASKRSSKTTVVFQQPLNNGWASGRMTASLSK</sequence>
<evidence type="ECO:0000256" key="3">
    <source>
        <dbReference type="SAM" id="MobiDB-lite"/>
    </source>
</evidence>
<evidence type="ECO:0000313" key="6">
    <source>
        <dbReference type="Proteomes" id="UP000708148"/>
    </source>
</evidence>
<dbReference type="GO" id="GO:0005524">
    <property type="term" value="F:ATP binding"/>
    <property type="evidence" value="ECO:0007669"/>
    <property type="project" value="UniProtKB-KW"/>
</dbReference>
<name>A0A8S1J6B2_9CHLO</name>
<dbReference type="OrthoDB" id="6512918at2759"/>
<dbReference type="SMART" id="SM00382">
    <property type="entry name" value="AAA"/>
    <property type="match status" value="1"/>
</dbReference>
<dbReference type="EMBL" id="CAJHUC010001931">
    <property type="protein sequence ID" value="CAD7702735.1"/>
    <property type="molecule type" value="Genomic_DNA"/>
</dbReference>
<feature type="region of interest" description="Disordered" evidence="3">
    <location>
        <begin position="1"/>
        <end position="28"/>
    </location>
</feature>
<evidence type="ECO:0000256" key="1">
    <source>
        <dbReference type="ARBA" id="ARBA00022741"/>
    </source>
</evidence>
<gene>
    <name evidence="5" type="ORF">OSTQU699_LOCUS8092</name>
</gene>
<feature type="domain" description="ABC transporter" evidence="4">
    <location>
        <begin position="33"/>
        <end position="276"/>
    </location>
</feature>
<evidence type="ECO:0000259" key="4">
    <source>
        <dbReference type="PROSITE" id="PS50893"/>
    </source>
</evidence>
<accession>A0A8S1J6B2</accession>
<keyword evidence="1" id="KW-0547">Nucleotide-binding</keyword>
<dbReference type="Gene3D" id="3.40.50.300">
    <property type="entry name" value="P-loop containing nucleotide triphosphate hydrolases"/>
    <property type="match status" value="1"/>
</dbReference>
<keyword evidence="2" id="KW-0067">ATP-binding</keyword>
<keyword evidence="6" id="KW-1185">Reference proteome</keyword>
<evidence type="ECO:0000256" key="2">
    <source>
        <dbReference type="ARBA" id="ARBA00022840"/>
    </source>
</evidence>
<comment type="caution">
    <text evidence="5">The sequence shown here is derived from an EMBL/GenBank/DDBJ whole genome shotgun (WGS) entry which is preliminary data.</text>
</comment>
<proteinExistence type="predicted"/>
<dbReference type="SUPFAM" id="SSF52540">
    <property type="entry name" value="P-loop containing nucleoside triphosphate hydrolases"/>
    <property type="match status" value="1"/>
</dbReference>
<reference evidence="5" key="1">
    <citation type="submission" date="2020-12" db="EMBL/GenBank/DDBJ databases">
        <authorList>
            <person name="Iha C."/>
        </authorList>
    </citation>
    <scope>NUCLEOTIDE SEQUENCE</scope>
</reference>
<protein>
    <recommendedName>
        <fullName evidence="4">ABC transporter domain-containing protein</fullName>
    </recommendedName>
</protein>
<dbReference type="PANTHER" id="PTHR43158">
    <property type="entry name" value="SKFA PEPTIDE EXPORT ATP-BINDING PROTEIN SKFE"/>
    <property type="match status" value="1"/>
</dbReference>
<dbReference type="GO" id="GO:0016887">
    <property type="term" value="F:ATP hydrolysis activity"/>
    <property type="evidence" value="ECO:0007669"/>
    <property type="project" value="InterPro"/>
</dbReference>
<dbReference type="AlphaFoldDB" id="A0A8S1J6B2"/>
<organism evidence="5 6">
    <name type="scientific">Ostreobium quekettii</name>
    <dbReference type="NCBI Taxonomy" id="121088"/>
    <lineage>
        <taxon>Eukaryota</taxon>
        <taxon>Viridiplantae</taxon>
        <taxon>Chlorophyta</taxon>
        <taxon>core chlorophytes</taxon>
        <taxon>Ulvophyceae</taxon>
        <taxon>TCBD clade</taxon>
        <taxon>Bryopsidales</taxon>
        <taxon>Ostreobineae</taxon>
        <taxon>Ostreobiaceae</taxon>
        <taxon>Ostreobium</taxon>
    </lineage>
</organism>
<dbReference type="PANTHER" id="PTHR43158:SF12">
    <property type="entry name" value="ABC TRANSPORTER FAMILY PROTEIN"/>
    <property type="match status" value="1"/>
</dbReference>
<feature type="compositionally biased region" description="Basic and acidic residues" evidence="3">
    <location>
        <begin position="1"/>
        <end position="11"/>
    </location>
</feature>